<reference evidence="2" key="1">
    <citation type="submission" date="2021-07" db="EMBL/GenBank/DDBJ databases">
        <title>Draft genome sequence of carbapenem-resistant Aeromonas spp. in Japan.</title>
        <authorList>
            <person name="Maehana S."/>
            <person name="Suzuki M."/>
            <person name="Kitasato H."/>
        </authorList>
    </citation>
    <scope>NUCLEOTIDE SEQUENCE</scope>
    <source>
        <strain evidence="2">KAM343</strain>
    </source>
</reference>
<gene>
    <name evidence="2" type="ORF">KAM343_14740</name>
</gene>
<feature type="transmembrane region" description="Helical" evidence="1">
    <location>
        <begin position="197"/>
        <end position="223"/>
    </location>
</feature>
<evidence type="ECO:0000313" key="2">
    <source>
        <dbReference type="EMBL" id="GJA40678.1"/>
    </source>
</evidence>
<keyword evidence="1" id="KW-0812">Transmembrane</keyword>
<evidence type="ECO:0008006" key="4">
    <source>
        <dbReference type="Google" id="ProtNLM"/>
    </source>
</evidence>
<feature type="transmembrane region" description="Helical" evidence="1">
    <location>
        <begin position="357"/>
        <end position="381"/>
    </location>
</feature>
<feature type="transmembrane region" description="Helical" evidence="1">
    <location>
        <begin position="62"/>
        <end position="81"/>
    </location>
</feature>
<feature type="transmembrane region" description="Helical" evidence="1">
    <location>
        <begin position="34"/>
        <end position="50"/>
    </location>
</feature>
<dbReference type="EMBL" id="BPNI01000021">
    <property type="protein sequence ID" value="GJA40678.1"/>
    <property type="molecule type" value="Genomic_DNA"/>
</dbReference>
<proteinExistence type="predicted"/>
<sequence length="402" mass="45004">MVRAIQKMRLLSYISLFLLVFDLAIPPIKIIGSAPFSIIISFSVLLMKKSDDIVNAVKRFSVPFFTVYFIVLFFVAFRIFFSGEQNYLLSIFKSFLIFFSAISYLAAFGGERINDKLINIFFVNGVICLVAGSIPSVLELVYLFKSGLPVPGFIPYRDAFLAGSGYFGISSIYAIIILFCAHKLINEGLSFSFAIKFMVILVAGVLAGRTAFVGIIISLIYIASKSIKYSVIGFFMITCIVVIILSVDAFSVYSSWIFEFVSFNGDSVSLSRTSSTDELNTMYFMPNDGTTWLWGDGRYVDGEGYYMGTDAGYMRNLFFGGLPFVMAVIVYACLFAFKSKSFFFTFYVLPLVFALHYKGAFILNNPAGVPVLTLLSFWLCYHGVNKRGPKILSFRYNKGEDN</sequence>
<keyword evidence="1" id="KW-0472">Membrane</keyword>
<accession>A0AAV4YL79</accession>
<dbReference type="Proteomes" id="UP000886939">
    <property type="component" value="Unassembled WGS sequence"/>
</dbReference>
<feature type="transmembrane region" description="Helical" evidence="1">
    <location>
        <begin position="229"/>
        <end position="253"/>
    </location>
</feature>
<feature type="transmembrane region" description="Helical" evidence="1">
    <location>
        <begin position="164"/>
        <end position="185"/>
    </location>
</feature>
<name>A0AAV4YL79_AERCA</name>
<feature type="transmembrane region" description="Helical" evidence="1">
    <location>
        <begin position="317"/>
        <end position="337"/>
    </location>
</feature>
<dbReference type="AlphaFoldDB" id="A0AAV4YL79"/>
<evidence type="ECO:0000313" key="3">
    <source>
        <dbReference type="Proteomes" id="UP000886939"/>
    </source>
</evidence>
<comment type="caution">
    <text evidence="2">The sequence shown here is derived from an EMBL/GenBank/DDBJ whole genome shotgun (WGS) entry which is preliminary data.</text>
</comment>
<feature type="transmembrane region" description="Helical" evidence="1">
    <location>
        <begin position="120"/>
        <end position="144"/>
    </location>
</feature>
<protein>
    <recommendedName>
        <fullName evidence="4">O-antigen polymerase</fullName>
    </recommendedName>
</protein>
<feature type="transmembrane region" description="Helical" evidence="1">
    <location>
        <begin position="87"/>
        <end position="108"/>
    </location>
</feature>
<organism evidence="2 3">
    <name type="scientific">Aeromonas caviae</name>
    <name type="common">Aeromonas punctata</name>
    <dbReference type="NCBI Taxonomy" id="648"/>
    <lineage>
        <taxon>Bacteria</taxon>
        <taxon>Pseudomonadati</taxon>
        <taxon>Pseudomonadota</taxon>
        <taxon>Gammaproteobacteria</taxon>
        <taxon>Aeromonadales</taxon>
        <taxon>Aeromonadaceae</taxon>
        <taxon>Aeromonas</taxon>
    </lineage>
</organism>
<keyword evidence="1" id="KW-1133">Transmembrane helix</keyword>
<evidence type="ECO:0000256" key="1">
    <source>
        <dbReference type="SAM" id="Phobius"/>
    </source>
</evidence>